<dbReference type="VEuPathDB" id="TriTrypDB:TEOVI_000810100"/>
<dbReference type="AlphaFoldDB" id="A0A1G4IKG7"/>
<organism evidence="2 3">
    <name type="scientific">Trypanosoma equiperdum</name>
    <dbReference type="NCBI Taxonomy" id="5694"/>
    <lineage>
        <taxon>Eukaryota</taxon>
        <taxon>Discoba</taxon>
        <taxon>Euglenozoa</taxon>
        <taxon>Kinetoplastea</taxon>
        <taxon>Metakinetoplastina</taxon>
        <taxon>Trypanosomatida</taxon>
        <taxon>Trypanosomatidae</taxon>
        <taxon>Trypanosoma</taxon>
    </lineage>
</organism>
<sequence length="170" mass="17990">MAAGLGFHQPTVFLLPTATLNHARKSTPPADAKAIDFCTEAEYGEEIINKLKSRVNTGTATLRTLADDAATCKPATTRYAHQPEGLAFETLAALAQPRLKLQAQTIKDAIQVQVNAITLLSKRKAELPTLYAADAATHTAGTTGEATTDSHSVTEQQSAKHSGSSNTHVP</sequence>
<dbReference type="Proteomes" id="UP000195570">
    <property type="component" value="Unassembled WGS sequence"/>
</dbReference>
<dbReference type="EMBL" id="CZPT02001983">
    <property type="protein sequence ID" value="SCU73060.1"/>
    <property type="molecule type" value="Genomic_DNA"/>
</dbReference>
<accession>A0A1G4IKG7</accession>
<protein>
    <recommendedName>
        <fullName evidence="4">Trypanosome variant surface glycoprotein (A-type)</fullName>
    </recommendedName>
</protein>
<name>A0A1G4IKG7_TRYEQ</name>
<keyword evidence="3" id="KW-1185">Reference proteome</keyword>
<evidence type="ECO:0000313" key="2">
    <source>
        <dbReference type="EMBL" id="SCU73060.1"/>
    </source>
</evidence>
<feature type="compositionally biased region" description="Polar residues" evidence="1">
    <location>
        <begin position="150"/>
        <end position="170"/>
    </location>
</feature>
<evidence type="ECO:0000256" key="1">
    <source>
        <dbReference type="SAM" id="MobiDB-lite"/>
    </source>
</evidence>
<evidence type="ECO:0000313" key="3">
    <source>
        <dbReference type="Proteomes" id="UP000195570"/>
    </source>
</evidence>
<gene>
    <name evidence="2" type="ORF">TEOVI_000810100</name>
</gene>
<proteinExistence type="predicted"/>
<dbReference type="RefSeq" id="XP_067083481.1">
    <property type="nucleotide sequence ID" value="XM_067227380.1"/>
</dbReference>
<reference evidence="2" key="1">
    <citation type="submission" date="2016-09" db="EMBL/GenBank/DDBJ databases">
        <authorList>
            <person name="Hebert L."/>
            <person name="Moumen B."/>
        </authorList>
    </citation>
    <scope>NUCLEOTIDE SEQUENCE [LARGE SCALE GENOMIC DNA]</scope>
    <source>
        <strain evidence="2">OVI</strain>
    </source>
</reference>
<evidence type="ECO:0008006" key="4">
    <source>
        <dbReference type="Google" id="ProtNLM"/>
    </source>
</evidence>
<comment type="caution">
    <text evidence="2">The sequence shown here is derived from an EMBL/GenBank/DDBJ whole genome shotgun (WGS) entry which is preliminary data.</text>
</comment>
<feature type="region of interest" description="Disordered" evidence="1">
    <location>
        <begin position="141"/>
        <end position="170"/>
    </location>
</feature>
<dbReference type="GeneID" id="92382035"/>